<gene>
    <name evidence="3" type="ORF">YBY_29170</name>
</gene>
<dbReference type="Pfam" id="PF03050">
    <property type="entry name" value="DDE_Tnp_IS66"/>
    <property type="match status" value="1"/>
</dbReference>
<dbReference type="AlphaFoldDB" id="A0A455WHQ9"/>
<reference evidence="3" key="1">
    <citation type="submission" date="2019-03" db="EMBL/GenBank/DDBJ databases">
        <title>Whole genome analysis of nitrate-reducing bacteria Marinobacter hydrocarbonoclasticus YB03.</title>
        <authorList>
            <person name="Azam A.H."/>
            <person name="Yuk S.R."/>
            <person name="Kamarisima K."/>
            <person name="Miyanaga K."/>
            <person name="Tanji Y."/>
        </authorList>
    </citation>
    <scope>NUCLEOTIDE SEQUENCE</scope>
    <source>
        <strain evidence="3">YB03</strain>
    </source>
</reference>
<dbReference type="InterPro" id="IPR004291">
    <property type="entry name" value="Transposase_IS66_central"/>
</dbReference>
<proteinExistence type="predicted"/>
<evidence type="ECO:0000259" key="2">
    <source>
        <dbReference type="Pfam" id="PF03050"/>
    </source>
</evidence>
<sequence>MYRQHQRIQQSGITISRSTLTKLVKRAIDLLRPIVDAQTDNVPRSRYWPSTKRSSRPATRAGQAPKKAR</sequence>
<organism evidence="3">
    <name type="scientific">Marinobacter nauticus</name>
    <name type="common">Marinobacter hydrocarbonoclasticus</name>
    <name type="synonym">Marinobacter aquaeolei</name>
    <dbReference type="NCBI Taxonomy" id="2743"/>
    <lineage>
        <taxon>Bacteria</taxon>
        <taxon>Pseudomonadati</taxon>
        <taxon>Pseudomonadota</taxon>
        <taxon>Gammaproteobacteria</taxon>
        <taxon>Pseudomonadales</taxon>
        <taxon>Marinobacteraceae</taxon>
        <taxon>Marinobacter</taxon>
    </lineage>
</organism>
<feature type="domain" description="Transposase IS66 central" evidence="2">
    <location>
        <begin position="1"/>
        <end position="46"/>
    </location>
</feature>
<name>A0A455WHQ9_MARNT</name>
<dbReference type="EMBL" id="AP019537">
    <property type="protein sequence ID" value="BBJ05068.1"/>
    <property type="molecule type" value="Genomic_DNA"/>
</dbReference>
<evidence type="ECO:0000256" key="1">
    <source>
        <dbReference type="SAM" id="MobiDB-lite"/>
    </source>
</evidence>
<dbReference type="RefSeq" id="WP_022988836.1">
    <property type="nucleotide sequence ID" value="NZ_QNSA01000016.1"/>
</dbReference>
<accession>A0A455WHQ9</accession>
<evidence type="ECO:0000313" key="3">
    <source>
        <dbReference type="EMBL" id="BBJ05068.1"/>
    </source>
</evidence>
<feature type="region of interest" description="Disordered" evidence="1">
    <location>
        <begin position="42"/>
        <end position="69"/>
    </location>
</feature>
<protein>
    <recommendedName>
        <fullName evidence="2">Transposase IS66 central domain-containing protein</fullName>
    </recommendedName>
</protein>